<dbReference type="Proteomes" id="UP000515154">
    <property type="component" value="Unplaced"/>
</dbReference>
<dbReference type="KEGG" id="osn:115229032"/>
<reference evidence="3" key="1">
    <citation type="submission" date="2025-08" db="UniProtKB">
        <authorList>
            <consortium name="RefSeq"/>
        </authorList>
    </citation>
    <scope>IDENTIFICATION</scope>
</reference>
<dbReference type="RefSeq" id="XP_029655321.1">
    <property type="nucleotide sequence ID" value="XM_029799461.1"/>
</dbReference>
<dbReference type="PANTHER" id="PTHR35450">
    <property type="entry name" value="REVERSE TRANSCRIPTASE DOMAIN-CONTAINING PROTEIN"/>
    <property type="match status" value="1"/>
</dbReference>
<feature type="domain" description="Reverse transcriptase" evidence="1">
    <location>
        <begin position="1"/>
        <end position="133"/>
    </location>
</feature>
<organism evidence="2 3">
    <name type="scientific">Octopus sinensis</name>
    <name type="common">East Asian common octopus</name>
    <dbReference type="NCBI Taxonomy" id="2607531"/>
    <lineage>
        <taxon>Eukaryota</taxon>
        <taxon>Metazoa</taxon>
        <taxon>Spiralia</taxon>
        <taxon>Lophotrochozoa</taxon>
        <taxon>Mollusca</taxon>
        <taxon>Cephalopoda</taxon>
        <taxon>Coleoidea</taxon>
        <taxon>Octopodiformes</taxon>
        <taxon>Octopoda</taxon>
        <taxon>Incirrata</taxon>
        <taxon>Octopodidae</taxon>
        <taxon>Octopus</taxon>
    </lineage>
</organism>
<protein>
    <submittedName>
        <fullName evidence="3">Uncharacterized protein LOC115229032</fullName>
    </submittedName>
</protein>
<proteinExistence type="predicted"/>
<keyword evidence="2" id="KW-1185">Reference proteome</keyword>
<dbReference type="PROSITE" id="PS50878">
    <property type="entry name" value="RT_POL"/>
    <property type="match status" value="1"/>
</dbReference>
<dbReference type="AlphaFoldDB" id="A0A6P7U347"/>
<dbReference type="Pfam" id="PF00078">
    <property type="entry name" value="RVT_1"/>
    <property type="match status" value="1"/>
</dbReference>
<dbReference type="InterPro" id="IPR000477">
    <property type="entry name" value="RT_dom"/>
</dbReference>
<gene>
    <name evidence="3" type="primary">LOC115229032</name>
</gene>
<evidence type="ECO:0000313" key="2">
    <source>
        <dbReference type="Proteomes" id="UP000515154"/>
    </source>
</evidence>
<evidence type="ECO:0000259" key="1">
    <source>
        <dbReference type="PROSITE" id="PS50878"/>
    </source>
</evidence>
<evidence type="ECO:0000313" key="3">
    <source>
        <dbReference type="RefSeq" id="XP_029655321.1"/>
    </source>
</evidence>
<name>A0A6P7U347_9MOLL</name>
<dbReference type="PANTHER" id="PTHR35450:SF2">
    <property type="entry name" value="REVERSE TRANSCRIPTASE DOMAIN-CONTAINING PROTEIN"/>
    <property type="match status" value="1"/>
</dbReference>
<accession>A0A6P7U347</accession>
<sequence length="420" mass="47975">MWTVKLHVDGRRIGSVKLSRGILQGDSLSPQLFVMVMDPLSRILNAMFPKVQINQQDPNMLTYSTNHLFFIVDLKIFALKEDVVIKMMEAVDGFFKTVGLEMNSEKSASNVKSLSCCETLEGVKGYRYLGVLEDAGSNVLKIRQLLTTLRLHLKPANKERLYLNRKSFGRGLASVSFRSKLILFQFMKSLERQSTVCLQRSGILRVIQTNKWHMATIAGFLASKYAILDMENLGVEFIKDAQRKYLLKNINCKMLHSVLFKCMDEQNVDLATSLEWLSKGNNGPRSEALYCLLQDRNLFFTSMGSLCSHCKKCKKTIDHLATQCGKILNSDYLRRHNEVVKCIHLHLCRTYGIKRESKLKTHSVQSIISTQNVEIRVDMSIMTESKVQSNKPDIFVYDKTKQEITLIEVGITSQDRLKQV</sequence>